<evidence type="ECO:0000313" key="3">
    <source>
        <dbReference type="EMBL" id="PTM95155.1"/>
    </source>
</evidence>
<dbReference type="Proteomes" id="UP000241247">
    <property type="component" value="Unassembled WGS sequence"/>
</dbReference>
<feature type="region of interest" description="Disordered" evidence="1">
    <location>
        <begin position="293"/>
        <end position="319"/>
    </location>
</feature>
<protein>
    <submittedName>
        <fullName evidence="3">Uncharacterized protein YcbK (DUF882 family)</fullName>
    </submittedName>
</protein>
<feature type="compositionally biased region" description="Basic and acidic residues" evidence="1">
    <location>
        <begin position="299"/>
        <end position="311"/>
    </location>
</feature>
<evidence type="ECO:0000256" key="1">
    <source>
        <dbReference type="SAM" id="MobiDB-lite"/>
    </source>
</evidence>
<feature type="region of interest" description="Disordered" evidence="1">
    <location>
        <begin position="167"/>
        <end position="189"/>
    </location>
</feature>
<dbReference type="InterPro" id="IPR009045">
    <property type="entry name" value="Zn_M74/Hedgehog-like"/>
</dbReference>
<dbReference type="EMBL" id="PZZZ01000004">
    <property type="protein sequence ID" value="PTM95155.1"/>
    <property type="molecule type" value="Genomic_DNA"/>
</dbReference>
<accession>A0A2T5B833</accession>
<dbReference type="Pfam" id="PF08291">
    <property type="entry name" value="Peptidase_M15_3"/>
    <property type="match status" value="1"/>
</dbReference>
<name>A0A2T5B833_MYCDI</name>
<reference evidence="3 4" key="1">
    <citation type="submission" date="2018-04" db="EMBL/GenBank/DDBJ databases">
        <title>Genomic Encyclopedia of Type Strains, Phase IV (KMG-IV): sequencing the most valuable type-strain genomes for metagenomic binning, comparative biology and taxonomic classification.</title>
        <authorList>
            <person name="Goeker M."/>
        </authorList>
    </citation>
    <scope>NUCLEOTIDE SEQUENCE [LARGE SCALE GENOMIC DNA]</scope>
    <source>
        <strain evidence="3 4">DSM 7138</strain>
    </source>
</reference>
<dbReference type="Gene3D" id="3.30.1380.10">
    <property type="match status" value="1"/>
</dbReference>
<sequence length="445" mass="45886">MRFSDSNDVGSATIRQCRMQECGLLVSRKSGGDAFRLRSGLLIAVLALSGCVSATADMSAQDSIPSVETAEGPEQIEQPDAAVAGYRDPMVTVAGAGGGRTESAAPAMPAQPANLADAIMQPAQLNAHAASIYAPAASSGAAPAAAPQNAAFSNLYRVDAAGMPVQDGAETTGSIPSAGARRPVPGSDNEASLVPSHVPLPTSARTAMFAEADAEAAPQAFEAAVSGVPGGGAPRQAPAGDLDKTLTLAALFAAKRKADPAQGAVPKNAAKPVLNRHTAAAAQLASLGTTTLPEADFAPQDHSEAEEDAPHDQPTGNGVTEVASLAGLARLSPNGLWLQTEKVETGCFKPQLLDVLKTVEKHYGKPVIVTSGVRQVKGGRSRQSLHTSCEAADIQIAGVSRWELAEYLRAMPGRGGVGTYCHTESVHIDIGPERDWNWQCRAQRK</sequence>
<dbReference type="InterPro" id="IPR013230">
    <property type="entry name" value="Peptidase_M15A_C"/>
</dbReference>
<evidence type="ECO:0000259" key="2">
    <source>
        <dbReference type="Pfam" id="PF08291"/>
    </source>
</evidence>
<organism evidence="3 4">
    <name type="scientific">Mycoplana dimorpha</name>
    <dbReference type="NCBI Taxonomy" id="28320"/>
    <lineage>
        <taxon>Bacteria</taxon>
        <taxon>Pseudomonadati</taxon>
        <taxon>Pseudomonadota</taxon>
        <taxon>Alphaproteobacteria</taxon>
        <taxon>Hyphomicrobiales</taxon>
        <taxon>Rhizobiaceae</taxon>
        <taxon>Mycoplana</taxon>
    </lineage>
</organism>
<gene>
    <name evidence="3" type="ORF">C7449_104223</name>
</gene>
<keyword evidence="4" id="KW-1185">Reference proteome</keyword>
<dbReference type="AlphaFoldDB" id="A0A2T5B833"/>
<feature type="domain" description="Peptidase M15A C-terminal" evidence="2">
    <location>
        <begin position="330"/>
        <end position="429"/>
    </location>
</feature>
<dbReference type="SUPFAM" id="SSF55166">
    <property type="entry name" value="Hedgehog/DD-peptidase"/>
    <property type="match status" value="1"/>
</dbReference>
<evidence type="ECO:0000313" key="4">
    <source>
        <dbReference type="Proteomes" id="UP000241247"/>
    </source>
</evidence>
<proteinExistence type="predicted"/>
<comment type="caution">
    <text evidence="3">The sequence shown here is derived from an EMBL/GenBank/DDBJ whole genome shotgun (WGS) entry which is preliminary data.</text>
</comment>